<evidence type="ECO:0000313" key="12">
    <source>
        <dbReference type="Proteomes" id="UP001152797"/>
    </source>
</evidence>
<dbReference type="Pfam" id="PF01169">
    <property type="entry name" value="GDT1"/>
    <property type="match status" value="2"/>
</dbReference>
<evidence type="ECO:0000256" key="2">
    <source>
        <dbReference type="ARBA" id="ARBA00009190"/>
    </source>
</evidence>
<dbReference type="InterPro" id="IPR001254">
    <property type="entry name" value="Trypsin_dom"/>
</dbReference>
<evidence type="ECO:0000313" key="10">
    <source>
        <dbReference type="EMBL" id="CAI3982350.1"/>
    </source>
</evidence>
<dbReference type="InterPro" id="IPR043504">
    <property type="entry name" value="Peptidase_S1_PA_chymotrypsin"/>
</dbReference>
<dbReference type="EMBL" id="CAMXCT010000707">
    <property type="protein sequence ID" value="CAI3982350.1"/>
    <property type="molecule type" value="Genomic_DNA"/>
</dbReference>
<dbReference type="GO" id="GO:0005794">
    <property type="term" value="C:Golgi apparatus"/>
    <property type="evidence" value="ECO:0007669"/>
    <property type="project" value="TreeGrafter"/>
</dbReference>
<dbReference type="PANTHER" id="PTHR12608">
    <property type="entry name" value="TRANSMEMBRANE PROTEIN HTP-1 RELATED"/>
    <property type="match status" value="1"/>
</dbReference>
<evidence type="ECO:0000313" key="11">
    <source>
        <dbReference type="EMBL" id="CAL4769662.1"/>
    </source>
</evidence>
<dbReference type="InterPro" id="IPR041517">
    <property type="entry name" value="DEGP_PDZ"/>
</dbReference>
<dbReference type="GO" id="GO:0016020">
    <property type="term" value="C:membrane"/>
    <property type="evidence" value="ECO:0007669"/>
    <property type="project" value="UniProtKB-SubCell"/>
</dbReference>
<keyword evidence="6 7" id="KW-0472">Membrane</keyword>
<dbReference type="Gene3D" id="3.20.190.20">
    <property type="match status" value="1"/>
</dbReference>
<dbReference type="PANTHER" id="PTHR12608:SF9">
    <property type="entry name" value="GDT1-LIKE PROTEIN 3"/>
    <property type="match status" value="1"/>
</dbReference>
<feature type="domain" description="Peptidase S1" evidence="8">
    <location>
        <begin position="17"/>
        <end position="66"/>
    </location>
</feature>
<comment type="caution">
    <text evidence="10">The sequence shown here is derived from an EMBL/GenBank/DDBJ whole genome shotgun (WGS) entry which is preliminary data.</text>
</comment>
<feature type="transmembrane region" description="Helical" evidence="7">
    <location>
        <begin position="514"/>
        <end position="534"/>
    </location>
</feature>
<gene>
    <name evidence="10" type="ORF">C1SCF055_LOCUS10055</name>
</gene>
<keyword evidence="4 7" id="KW-0812">Transmembrane</keyword>
<dbReference type="GO" id="GO:0005384">
    <property type="term" value="F:manganese ion transmembrane transporter activity"/>
    <property type="evidence" value="ECO:0007669"/>
    <property type="project" value="TreeGrafter"/>
</dbReference>
<dbReference type="InterPro" id="IPR001727">
    <property type="entry name" value="GDT1-like"/>
</dbReference>
<dbReference type="Proteomes" id="UP001152797">
    <property type="component" value="Unassembled WGS sequence"/>
</dbReference>
<dbReference type="Pfam" id="PF00089">
    <property type="entry name" value="Trypsin"/>
    <property type="match status" value="1"/>
</dbReference>
<feature type="domain" description="Protease Do-like PDZ" evidence="9">
    <location>
        <begin position="197"/>
        <end position="295"/>
    </location>
</feature>
<organism evidence="10">
    <name type="scientific">Cladocopium goreaui</name>
    <dbReference type="NCBI Taxonomy" id="2562237"/>
    <lineage>
        <taxon>Eukaryota</taxon>
        <taxon>Sar</taxon>
        <taxon>Alveolata</taxon>
        <taxon>Dinophyceae</taxon>
        <taxon>Suessiales</taxon>
        <taxon>Symbiodiniaceae</taxon>
        <taxon>Cladocopium</taxon>
    </lineage>
</organism>
<dbReference type="Gene3D" id="2.30.42.10">
    <property type="match status" value="1"/>
</dbReference>
<accession>A0A9P1BZI8</accession>
<dbReference type="GO" id="GO:0004252">
    <property type="term" value="F:serine-type endopeptidase activity"/>
    <property type="evidence" value="ECO:0007669"/>
    <property type="project" value="InterPro"/>
</dbReference>
<evidence type="ECO:0000259" key="9">
    <source>
        <dbReference type="Pfam" id="PF17815"/>
    </source>
</evidence>
<dbReference type="Pfam" id="PF17815">
    <property type="entry name" value="PDZ_3"/>
    <property type="match status" value="1"/>
</dbReference>
<dbReference type="GO" id="GO:0006508">
    <property type="term" value="P:proteolysis"/>
    <property type="evidence" value="ECO:0007669"/>
    <property type="project" value="InterPro"/>
</dbReference>
<protein>
    <submittedName>
        <fullName evidence="11">GDT1-like protein 3</fullName>
    </submittedName>
</protein>
<evidence type="ECO:0000256" key="3">
    <source>
        <dbReference type="ARBA" id="ARBA00010541"/>
    </source>
</evidence>
<dbReference type="EMBL" id="CAMXCT030000707">
    <property type="protein sequence ID" value="CAL4769662.1"/>
    <property type="molecule type" value="Genomic_DNA"/>
</dbReference>
<dbReference type="GO" id="GO:0032468">
    <property type="term" value="P:Golgi calcium ion homeostasis"/>
    <property type="evidence" value="ECO:0007669"/>
    <property type="project" value="TreeGrafter"/>
</dbReference>
<dbReference type="InterPro" id="IPR046449">
    <property type="entry name" value="DEGP_PDZ_sf"/>
</dbReference>
<dbReference type="SUPFAM" id="SSF50156">
    <property type="entry name" value="PDZ domain-like"/>
    <property type="match status" value="1"/>
</dbReference>
<reference evidence="11 12" key="2">
    <citation type="submission" date="2024-05" db="EMBL/GenBank/DDBJ databases">
        <authorList>
            <person name="Chen Y."/>
            <person name="Shah S."/>
            <person name="Dougan E. K."/>
            <person name="Thang M."/>
            <person name="Chan C."/>
        </authorList>
    </citation>
    <scope>NUCLEOTIDE SEQUENCE [LARGE SCALE GENOMIC DNA]</scope>
</reference>
<sequence length="568" mass="62990">SRVDSIELTPPADTTLVIQIDAAINPGNSGGPVFDSRGYITGVAFCKDVRNCTDNIGYVIPSSVVRTFLDRCGKERHGYTLSPCVPYRWHKLENQSLRAAHKVPHEISGVLLTSVAPFLEGSLKVGDVLLKIDGRKISDDGQIELRGHELIQHRYLLRNKGIGDKTTFVVFRDGQQVECPPVELKDLPPICPRWPDVDYLPEYVILGALALVPLAQGHHWYKECPVELKATIDRWNKRWPGDRDGREQLVLLVTVFAHELTFGYNRGWRVVESYNGTALTSLRQARDLWHQTSGHLGHLEPLCHRASVCKKMAPGDFLSMSNSSGFSVESMSQSSLANDVAAASAWSFDWHLTKNPWEGLTSSFFMILATELGDETFIIAAVMSMRHPKFVVLSGALGALYFMTVLSAFLGVVLPNLISQERVTQCATVLYTFFGLRLMYVGARGEEDKDEEFEEVENTLKDSASKGQKSYVRRMFSQFCTPVFLEALMLTFLAEWGDRSQIATISLAAHQNPLAVILGAIAGHSICTGLAVFGGEFLGKRIPQRYVAFGGGCLFILFAILNFLGVLQ</sequence>
<evidence type="ECO:0000256" key="5">
    <source>
        <dbReference type="ARBA" id="ARBA00022989"/>
    </source>
</evidence>
<feature type="transmembrane region" description="Helical" evidence="7">
    <location>
        <begin position="546"/>
        <end position="567"/>
    </location>
</feature>
<feature type="non-terminal residue" evidence="10">
    <location>
        <position position="568"/>
    </location>
</feature>
<dbReference type="GO" id="GO:0032472">
    <property type="term" value="P:Golgi calcium ion transport"/>
    <property type="evidence" value="ECO:0007669"/>
    <property type="project" value="TreeGrafter"/>
</dbReference>
<keyword evidence="12" id="KW-1185">Reference proteome</keyword>
<reference evidence="10" key="1">
    <citation type="submission" date="2022-10" db="EMBL/GenBank/DDBJ databases">
        <authorList>
            <person name="Chen Y."/>
            <person name="Dougan E. K."/>
            <person name="Chan C."/>
            <person name="Rhodes N."/>
            <person name="Thang M."/>
        </authorList>
    </citation>
    <scope>NUCLEOTIDE SEQUENCE</scope>
</reference>
<dbReference type="InterPro" id="IPR036034">
    <property type="entry name" value="PDZ_sf"/>
</dbReference>
<feature type="transmembrane region" description="Helical" evidence="7">
    <location>
        <begin position="390"/>
        <end position="410"/>
    </location>
</feature>
<evidence type="ECO:0000259" key="8">
    <source>
        <dbReference type="Pfam" id="PF00089"/>
    </source>
</evidence>
<feature type="transmembrane region" description="Helical" evidence="7">
    <location>
        <begin position="475"/>
        <end position="494"/>
    </location>
</feature>
<evidence type="ECO:0000256" key="1">
    <source>
        <dbReference type="ARBA" id="ARBA00004141"/>
    </source>
</evidence>
<name>A0A9P1BZI8_9DINO</name>
<dbReference type="GO" id="GO:0015085">
    <property type="term" value="F:calcium ion transmembrane transporter activity"/>
    <property type="evidence" value="ECO:0007669"/>
    <property type="project" value="TreeGrafter"/>
</dbReference>
<evidence type="ECO:0000256" key="4">
    <source>
        <dbReference type="ARBA" id="ARBA00022692"/>
    </source>
</evidence>
<evidence type="ECO:0000256" key="7">
    <source>
        <dbReference type="SAM" id="Phobius"/>
    </source>
</evidence>
<dbReference type="PRINTS" id="PR00834">
    <property type="entry name" value="PROTEASES2C"/>
</dbReference>
<keyword evidence="5 7" id="KW-1133">Transmembrane helix</keyword>
<dbReference type="OrthoDB" id="442680at2759"/>
<dbReference type="EMBL" id="CAMXCT020000707">
    <property type="protein sequence ID" value="CAL1135725.1"/>
    <property type="molecule type" value="Genomic_DNA"/>
</dbReference>
<comment type="similarity">
    <text evidence="3">Belongs to the peptidase S1C family.</text>
</comment>
<dbReference type="Gene3D" id="2.40.10.10">
    <property type="entry name" value="Trypsin-like serine proteases"/>
    <property type="match status" value="1"/>
</dbReference>
<evidence type="ECO:0000256" key="6">
    <source>
        <dbReference type="ARBA" id="ARBA00023136"/>
    </source>
</evidence>
<dbReference type="AlphaFoldDB" id="A0A9P1BZI8"/>
<dbReference type="SUPFAM" id="SSF50494">
    <property type="entry name" value="Trypsin-like serine proteases"/>
    <property type="match status" value="1"/>
</dbReference>
<dbReference type="InterPro" id="IPR001940">
    <property type="entry name" value="Peptidase_S1C"/>
</dbReference>
<comment type="subcellular location">
    <subcellularLocation>
        <location evidence="1">Membrane</location>
        <topology evidence="1">Multi-pass membrane protein</topology>
    </subcellularLocation>
</comment>
<dbReference type="InterPro" id="IPR009003">
    <property type="entry name" value="Peptidase_S1_PA"/>
</dbReference>
<proteinExistence type="inferred from homology"/>
<comment type="similarity">
    <text evidence="2">Belongs to the GDT1 family.</text>
</comment>